<name>A0A109ZVT6_9CAUD</name>
<feature type="transmembrane region" description="Helical" evidence="1">
    <location>
        <begin position="29"/>
        <end position="50"/>
    </location>
</feature>
<gene>
    <name evidence="2" type="ORF">Eldridge_0181</name>
</gene>
<evidence type="ECO:0000256" key="1">
    <source>
        <dbReference type="SAM" id="Phobius"/>
    </source>
</evidence>
<protein>
    <submittedName>
        <fullName evidence="2">Uncharacterized protein</fullName>
    </submittedName>
</protein>
<evidence type="ECO:0000313" key="3">
    <source>
        <dbReference type="Proteomes" id="UP000204502"/>
    </source>
</evidence>
<evidence type="ECO:0000313" key="2">
    <source>
        <dbReference type="EMBL" id="AMB18761.1"/>
    </source>
</evidence>
<proteinExistence type="predicted"/>
<dbReference type="Proteomes" id="UP000204502">
    <property type="component" value="Segment"/>
</dbReference>
<dbReference type="EMBL" id="KU253712">
    <property type="protein sequence ID" value="AMB18761.1"/>
    <property type="molecule type" value="Genomic_DNA"/>
</dbReference>
<dbReference type="GeneID" id="28801840"/>
<reference evidence="2 3" key="1">
    <citation type="journal article" date="2016" name="Genome Announc.">
        <title>Complete Genome Sequence of Bacillus megaterium Bacteriophage Eldridge.</title>
        <authorList>
            <person name="Reveille A.M."/>
            <person name="Eldridge K.A."/>
            <person name="Temple L.M."/>
        </authorList>
    </citation>
    <scope>NUCLEOTIDE SEQUENCE [LARGE SCALE GENOMIC DNA]</scope>
</reference>
<dbReference type="KEGG" id="vg:28801840"/>
<sequence>MLYIVALVLSGIIGYKAIDNGYEFEFMDWVLACVMGFVAFIVLGLVVIGLSTIPEANYKLIEESKIYALKDKSGTEGSFFLGSGQIKDEQKYFFIREQEGGKVMDSIDMDEAILYEGAKETKVEKYEAVIKNKVARFLFTSASPRGNKYKLYIPEGSITADYKVDME</sequence>
<dbReference type="RefSeq" id="YP_009274885.1">
    <property type="nucleotide sequence ID" value="NC_030920.1"/>
</dbReference>
<keyword evidence="1" id="KW-0472">Membrane</keyword>
<organism evidence="2 3">
    <name type="scientific">Bacillus phage Eldridge</name>
    <dbReference type="NCBI Taxonomy" id="1776293"/>
    <lineage>
        <taxon>Viruses</taxon>
        <taxon>Duplodnaviria</taxon>
        <taxon>Heunggongvirae</taxon>
        <taxon>Uroviricota</taxon>
        <taxon>Caudoviricetes</taxon>
        <taxon>Herelleviridae</taxon>
        <taxon>Bastillevirinae</taxon>
        <taxon>Eldridgevirus</taxon>
        <taxon>Eldridgevirus eldridge</taxon>
    </lineage>
</organism>
<accession>A0A109ZVT6</accession>
<keyword evidence="1" id="KW-0812">Transmembrane</keyword>
<keyword evidence="3" id="KW-1185">Reference proteome</keyword>
<keyword evidence="1" id="KW-1133">Transmembrane helix</keyword>